<dbReference type="InterPro" id="IPR018114">
    <property type="entry name" value="TRYPSIN_HIS"/>
</dbReference>
<dbReference type="PROSITE" id="PS50240">
    <property type="entry name" value="TRYPSIN_DOM"/>
    <property type="match status" value="1"/>
</dbReference>
<name>A0A914QXU4_9BILA</name>
<dbReference type="Proteomes" id="UP000887578">
    <property type="component" value="Unplaced"/>
</dbReference>
<dbReference type="InterPro" id="IPR043504">
    <property type="entry name" value="Peptidase_S1_PA_chymotrypsin"/>
</dbReference>
<dbReference type="GO" id="GO:0006508">
    <property type="term" value="P:proteolysis"/>
    <property type="evidence" value="ECO:0007669"/>
    <property type="project" value="InterPro"/>
</dbReference>
<organism evidence="7 8">
    <name type="scientific">Panagrolaimus davidi</name>
    <dbReference type="NCBI Taxonomy" id="227884"/>
    <lineage>
        <taxon>Eukaryota</taxon>
        <taxon>Metazoa</taxon>
        <taxon>Ecdysozoa</taxon>
        <taxon>Nematoda</taxon>
        <taxon>Chromadorea</taxon>
        <taxon>Rhabditida</taxon>
        <taxon>Tylenchina</taxon>
        <taxon>Panagrolaimomorpha</taxon>
        <taxon>Panagrolaimoidea</taxon>
        <taxon>Panagrolaimidae</taxon>
        <taxon>Panagrolaimus</taxon>
    </lineage>
</organism>
<dbReference type="PROSITE" id="PS00134">
    <property type="entry name" value="TRYPSIN_HIS"/>
    <property type="match status" value="1"/>
</dbReference>
<dbReference type="InterPro" id="IPR051487">
    <property type="entry name" value="Ser/Thr_Proteases_Immune/Dev"/>
</dbReference>
<reference evidence="8" key="1">
    <citation type="submission" date="2022-11" db="UniProtKB">
        <authorList>
            <consortium name="WormBaseParasite"/>
        </authorList>
    </citation>
    <scope>IDENTIFICATION</scope>
</reference>
<sequence>MAAEKLILFFVAIFLLQKNVYGFNQDRIINGSATPEGAFEFLPSLTVVIPTNNFLLTGTCSSTIISKRHILTAAHCIFAEKPSQDAHGNVRVQFSHTAAFLVDYRPENNVVKNANNRIHQIPLKDYSYQPKFYVHPAYGTVQMYMNDIAVIEFPVGTDLGITPIPLISNFIEKDGDMAIAAGYGVYKMGVFPNGTAYSLQPDVLQNVSVVLHSTEQCIDIQVSTLMCTGTSDYRGAQGDSGGPLLIERYGTLYQVGVLSAGVSNNAFYTPLSLQCDWISKVTNKEVNCQTLPVGPNPPPPGPDNKATQTVPSDNKTVTTSFPGTSKPEAQHSNANSGAAFAFNIFLCLFIGIFFFA</sequence>
<dbReference type="GO" id="GO:0004252">
    <property type="term" value="F:serine-type endopeptidase activity"/>
    <property type="evidence" value="ECO:0007669"/>
    <property type="project" value="InterPro"/>
</dbReference>
<keyword evidence="4" id="KW-0472">Membrane</keyword>
<evidence type="ECO:0000313" key="8">
    <source>
        <dbReference type="WBParaSite" id="PDA_v2.g8681.t1"/>
    </source>
</evidence>
<evidence type="ECO:0000256" key="5">
    <source>
        <dbReference type="SAM" id="SignalP"/>
    </source>
</evidence>
<keyword evidence="1" id="KW-1015">Disulfide bond</keyword>
<evidence type="ECO:0000259" key="6">
    <source>
        <dbReference type="PROSITE" id="PS50240"/>
    </source>
</evidence>
<dbReference type="SMART" id="SM00020">
    <property type="entry name" value="Tryp_SPc"/>
    <property type="match status" value="1"/>
</dbReference>
<dbReference type="PANTHER" id="PTHR24256">
    <property type="entry name" value="TRYPTASE-RELATED"/>
    <property type="match status" value="1"/>
</dbReference>
<feature type="domain" description="Peptidase S1" evidence="6">
    <location>
        <begin position="28"/>
        <end position="283"/>
    </location>
</feature>
<dbReference type="SUPFAM" id="SSF50494">
    <property type="entry name" value="Trypsin-like serine proteases"/>
    <property type="match status" value="1"/>
</dbReference>
<keyword evidence="7" id="KW-1185">Reference proteome</keyword>
<keyword evidence="4" id="KW-0812">Transmembrane</keyword>
<keyword evidence="4" id="KW-1133">Transmembrane helix</keyword>
<evidence type="ECO:0000256" key="4">
    <source>
        <dbReference type="SAM" id="Phobius"/>
    </source>
</evidence>
<comment type="similarity">
    <text evidence="2">Belongs to the peptidase S1 family. CLIP subfamily.</text>
</comment>
<evidence type="ECO:0000313" key="7">
    <source>
        <dbReference type="Proteomes" id="UP000887578"/>
    </source>
</evidence>
<feature type="compositionally biased region" description="Polar residues" evidence="3">
    <location>
        <begin position="305"/>
        <end position="323"/>
    </location>
</feature>
<dbReference type="PRINTS" id="PR00722">
    <property type="entry name" value="CHYMOTRYPSIN"/>
</dbReference>
<dbReference type="AlphaFoldDB" id="A0A914QXU4"/>
<dbReference type="InterPro" id="IPR009003">
    <property type="entry name" value="Peptidase_S1_PA"/>
</dbReference>
<feature type="signal peptide" evidence="5">
    <location>
        <begin position="1"/>
        <end position="22"/>
    </location>
</feature>
<feature type="chain" id="PRO_5037908602" evidence="5">
    <location>
        <begin position="23"/>
        <end position="356"/>
    </location>
</feature>
<feature type="region of interest" description="Disordered" evidence="3">
    <location>
        <begin position="290"/>
        <end position="332"/>
    </location>
</feature>
<dbReference type="InterPro" id="IPR001314">
    <property type="entry name" value="Peptidase_S1A"/>
</dbReference>
<dbReference type="Pfam" id="PF00089">
    <property type="entry name" value="Trypsin"/>
    <property type="match status" value="1"/>
</dbReference>
<keyword evidence="5" id="KW-0732">Signal</keyword>
<proteinExistence type="inferred from homology"/>
<feature type="transmembrane region" description="Helical" evidence="4">
    <location>
        <begin position="337"/>
        <end position="355"/>
    </location>
</feature>
<evidence type="ECO:0000256" key="2">
    <source>
        <dbReference type="ARBA" id="ARBA00024195"/>
    </source>
</evidence>
<dbReference type="Gene3D" id="2.40.10.10">
    <property type="entry name" value="Trypsin-like serine proteases"/>
    <property type="match status" value="1"/>
</dbReference>
<dbReference type="WBParaSite" id="PDA_v2.g8681.t1">
    <property type="protein sequence ID" value="PDA_v2.g8681.t1"/>
    <property type="gene ID" value="PDA_v2.g8681"/>
</dbReference>
<dbReference type="InterPro" id="IPR001254">
    <property type="entry name" value="Trypsin_dom"/>
</dbReference>
<evidence type="ECO:0000256" key="1">
    <source>
        <dbReference type="ARBA" id="ARBA00023157"/>
    </source>
</evidence>
<evidence type="ECO:0000256" key="3">
    <source>
        <dbReference type="SAM" id="MobiDB-lite"/>
    </source>
</evidence>
<protein>
    <submittedName>
        <fullName evidence="8">Peptidase S1 domain-containing protein</fullName>
    </submittedName>
</protein>
<accession>A0A914QXU4</accession>